<keyword evidence="2" id="KW-1185">Reference proteome</keyword>
<dbReference type="RefSeq" id="WP_105396904.1">
    <property type="nucleotide sequence ID" value="NZ_CAWNTA010000168.1"/>
</dbReference>
<name>A0A2S8PVB4_9GAMM</name>
<proteinExistence type="predicted"/>
<dbReference type="AlphaFoldDB" id="A0A2S8PVB4"/>
<sequence length="79" mass="9438">MNKEELKNLLKKHNVPKLAYWLDGGMPDERLCLDYSDGEWCVFYSQRGMRSGLMKFQTEEDACDYFWKETRLSFSIKES</sequence>
<evidence type="ECO:0000313" key="1">
    <source>
        <dbReference type="EMBL" id="PQQ22421.1"/>
    </source>
</evidence>
<comment type="caution">
    <text evidence="1">The sequence shown here is derived from an EMBL/GenBank/DDBJ whole genome shotgun (WGS) entry which is preliminary data.</text>
</comment>
<reference evidence="1 2" key="1">
    <citation type="submission" date="2018-02" db="EMBL/GenBank/DDBJ databases">
        <title>Five New Genomes of Indian Photorhabdus Isolates TSA.</title>
        <authorList>
            <person name="Dubay B."/>
            <person name="Somvanshi V.S."/>
        </authorList>
    </citation>
    <scope>NUCLEOTIDE SEQUENCE [LARGE SCALE GENOMIC DNA]</scope>
    <source>
        <strain evidence="1 2">H1</strain>
    </source>
</reference>
<accession>A0A2S8PVB4</accession>
<organism evidence="1 2">
    <name type="scientific">Photorhabdus hindustanensis</name>
    <dbReference type="NCBI Taxonomy" id="2918802"/>
    <lineage>
        <taxon>Bacteria</taxon>
        <taxon>Pseudomonadati</taxon>
        <taxon>Pseudomonadota</taxon>
        <taxon>Gammaproteobacteria</taxon>
        <taxon>Enterobacterales</taxon>
        <taxon>Morganellaceae</taxon>
        <taxon>Photorhabdus</taxon>
    </lineage>
</organism>
<dbReference type="Proteomes" id="UP000239550">
    <property type="component" value="Unassembled WGS sequence"/>
</dbReference>
<evidence type="ECO:0000313" key="2">
    <source>
        <dbReference type="Proteomes" id="UP000239550"/>
    </source>
</evidence>
<protein>
    <submittedName>
        <fullName evidence="1">Uncharacterized protein</fullName>
    </submittedName>
</protein>
<gene>
    <name evidence="1" type="ORF">C6H66_23605</name>
</gene>
<dbReference type="EMBL" id="PUWT01000097">
    <property type="protein sequence ID" value="PQQ22421.1"/>
    <property type="molecule type" value="Genomic_DNA"/>
</dbReference>